<reference evidence="3" key="1">
    <citation type="submission" date="2016-10" db="EMBL/GenBank/DDBJ databases">
        <authorList>
            <person name="Varghese N."/>
            <person name="Submissions S."/>
        </authorList>
    </citation>
    <scope>NUCLEOTIDE SEQUENCE [LARGE SCALE GENOMIC DNA]</scope>
    <source>
        <strain evidence="3">OK042</strain>
    </source>
</reference>
<organism evidence="2 3">
    <name type="scientific">Brevibacillus centrosporus</name>
    <dbReference type="NCBI Taxonomy" id="54910"/>
    <lineage>
        <taxon>Bacteria</taxon>
        <taxon>Bacillati</taxon>
        <taxon>Bacillota</taxon>
        <taxon>Bacilli</taxon>
        <taxon>Bacillales</taxon>
        <taxon>Paenibacillaceae</taxon>
        <taxon>Brevibacillus</taxon>
    </lineage>
</organism>
<evidence type="ECO:0000259" key="1">
    <source>
        <dbReference type="Pfam" id="PF08241"/>
    </source>
</evidence>
<proteinExistence type="predicted"/>
<dbReference type="SUPFAM" id="SSF53335">
    <property type="entry name" value="S-adenosyl-L-methionine-dependent methyltransferases"/>
    <property type="match status" value="1"/>
</dbReference>
<dbReference type="PANTHER" id="PTHR43591">
    <property type="entry name" value="METHYLTRANSFERASE"/>
    <property type="match status" value="1"/>
</dbReference>
<dbReference type="Pfam" id="PF08241">
    <property type="entry name" value="Methyltransf_11"/>
    <property type="match status" value="1"/>
</dbReference>
<keyword evidence="2" id="KW-0808">Transferase</keyword>
<dbReference type="GO" id="GO:0032259">
    <property type="term" value="P:methylation"/>
    <property type="evidence" value="ECO:0007669"/>
    <property type="project" value="UniProtKB-KW"/>
</dbReference>
<keyword evidence="2" id="KW-0489">Methyltransferase</keyword>
<dbReference type="EMBL" id="FORT01000001">
    <property type="protein sequence ID" value="SFI87824.1"/>
    <property type="molecule type" value="Genomic_DNA"/>
</dbReference>
<dbReference type="RefSeq" id="WP_092266290.1">
    <property type="nucleotide sequence ID" value="NZ_FORT01000001.1"/>
</dbReference>
<protein>
    <submittedName>
        <fullName evidence="2">Methyltransferase domain-containing protein</fullName>
    </submittedName>
</protein>
<keyword evidence="3" id="KW-1185">Reference proteome</keyword>
<dbReference type="InterPro" id="IPR029063">
    <property type="entry name" value="SAM-dependent_MTases_sf"/>
</dbReference>
<dbReference type="InterPro" id="IPR013216">
    <property type="entry name" value="Methyltransf_11"/>
</dbReference>
<accession>A0A1I3LSS0</accession>
<dbReference type="STRING" id="1884381.SAMN05518846_101417"/>
<name>A0A1I3LSS0_9BACL</name>
<dbReference type="AlphaFoldDB" id="A0A1I3LSS0"/>
<feature type="domain" description="Methyltransferase type 11" evidence="1">
    <location>
        <begin position="50"/>
        <end position="145"/>
    </location>
</feature>
<dbReference type="Gene3D" id="3.40.50.150">
    <property type="entry name" value="Vaccinia Virus protein VP39"/>
    <property type="match status" value="1"/>
</dbReference>
<sequence>MRDDKKIKEEVKQQFGANAEKYVTSQTHATGDDLSLLAPWLNPSSDWVFLDVATGGGHLTKKIAPHVGQAFATDLTGPMLEAARNHLKAHCSNVFYVVADAEALPFLDDTFDAVGCRIAAHHFPNPQAFVQEVARVLRPGGKFVLIDNIAPEEEELDRFVNTLEKLRDTSHVRSYSRSEWREWIEQAGLAEGQSRIRKKTFPYATWVRRTTESEEQVAQVTAHITEAKAEVQTYFAVEKTGEEVVSIQVDEWMAMFEKAQAKR</sequence>
<evidence type="ECO:0000313" key="3">
    <source>
        <dbReference type="Proteomes" id="UP000198915"/>
    </source>
</evidence>
<dbReference type="CDD" id="cd02440">
    <property type="entry name" value="AdoMet_MTases"/>
    <property type="match status" value="1"/>
</dbReference>
<dbReference type="GO" id="GO:0008757">
    <property type="term" value="F:S-adenosylmethionine-dependent methyltransferase activity"/>
    <property type="evidence" value="ECO:0007669"/>
    <property type="project" value="InterPro"/>
</dbReference>
<gene>
    <name evidence="2" type="ORF">SAMN05518846_101417</name>
</gene>
<dbReference type="Proteomes" id="UP000198915">
    <property type="component" value="Unassembled WGS sequence"/>
</dbReference>
<evidence type="ECO:0000313" key="2">
    <source>
        <dbReference type="EMBL" id="SFI87824.1"/>
    </source>
</evidence>
<dbReference type="PANTHER" id="PTHR43591:SF24">
    <property type="entry name" value="2-METHOXY-6-POLYPRENYL-1,4-BENZOQUINOL METHYLASE, MITOCHONDRIAL"/>
    <property type="match status" value="1"/>
</dbReference>